<name>G7WI40_DESOD</name>
<sequence>MAKSCWFYLTAYKPLPIENIDCLSVLDYVNLHDDFVKQKRVEGLSQRTLQDYKKHMDYFKKWLEEEQRLLGGRWLDKVLFQEYSAHMIPHGYAPNTINIRIRTFKTYLNWLRSEGYMTEDLASKVKYVKVPKDAIKPLSSKEIKRMLNLVLKGHRQISR</sequence>
<evidence type="ECO:0000313" key="5">
    <source>
        <dbReference type="Proteomes" id="UP000006346"/>
    </source>
</evidence>
<dbReference type="InterPro" id="IPR025269">
    <property type="entry name" value="SAM-like_dom"/>
</dbReference>
<dbReference type="Pfam" id="PF13102">
    <property type="entry name" value="Phage_int_SAM_5"/>
    <property type="match status" value="1"/>
</dbReference>
<gene>
    <name evidence="4" type="ordered locus">Desor_5591</name>
</gene>
<dbReference type="HOGENOM" id="CLU_1658012_0_0_9"/>
<feature type="domain" description="Core-binding (CB)" evidence="3">
    <location>
        <begin position="23"/>
        <end position="112"/>
    </location>
</feature>
<keyword evidence="1 2" id="KW-0238">DNA-binding</keyword>
<dbReference type="KEGG" id="dor:Desor_5591"/>
<dbReference type="PROSITE" id="PS51900">
    <property type="entry name" value="CB"/>
    <property type="match status" value="1"/>
</dbReference>
<dbReference type="Proteomes" id="UP000006346">
    <property type="component" value="Chromosome"/>
</dbReference>
<dbReference type="GO" id="GO:0003677">
    <property type="term" value="F:DNA binding"/>
    <property type="evidence" value="ECO:0007669"/>
    <property type="project" value="UniProtKB-UniRule"/>
</dbReference>
<keyword evidence="5" id="KW-1185">Reference proteome</keyword>
<dbReference type="RefSeq" id="WP_014187762.1">
    <property type="nucleotide sequence ID" value="NC_016584.1"/>
</dbReference>
<dbReference type="SUPFAM" id="SSF56349">
    <property type="entry name" value="DNA breaking-rejoining enzymes"/>
    <property type="match status" value="1"/>
</dbReference>
<dbReference type="EMBL" id="CP003108">
    <property type="protein sequence ID" value="AET70963.1"/>
    <property type="molecule type" value="Genomic_DNA"/>
</dbReference>
<evidence type="ECO:0000256" key="2">
    <source>
        <dbReference type="PROSITE-ProRule" id="PRU01248"/>
    </source>
</evidence>
<dbReference type="eggNOG" id="COG4974">
    <property type="taxonomic scope" value="Bacteria"/>
</dbReference>
<reference evidence="4 5" key="2">
    <citation type="journal article" date="2012" name="J. Bacteriol.">
        <title>Complete genome sequences of Desulfosporosinus orientis DSM765T, Desulfosporosinus youngiae DSM17734T, Desulfosporosinus meridiei DSM13257T, and Desulfosporosinus acidiphilus DSM22704T.</title>
        <authorList>
            <person name="Pester M."/>
            <person name="Brambilla E."/>
            <person name="Alazard D."/>
            <person name="Rattei T."/>
            <person name="Weinmaier T."/>
            <person name="Han J."/>
            <person name="Lucas S."/>
            <person name="Lapidus A."/>
            <person name="Cheng J.F."/>
            <person name="Goodwin L."/>
            <person name="Pitluck S."/>
            <person name="Peters L."/>
            <person name="Ovchinnikova G."/>
            <person name="Teshima H."/>
            <person name="Detter J.C."/>
            <person name="Han C.S."/>
            <person name="Tapia R."/>
            <person name="Land M.L."/>
            <person name="Hauser L."/>
            <person name="Kyrpides N.C."/>
            <person name="Ivanova N.N."/>
            <person name="Pagani I."/>
            <person name="Huntmann M."/>
            <person name="Wei C.L."/>
            <person name="Davenport K.W."/>
            <person name="Daligault H."/>
            <person name="Chain P.S."/>
            <person name="Chen A."/>
            <person name="Mavromatis K."/>
            <person name="Markowitz V."/>
            <person name="Szeto E."/>
            <person name="Mikhailova N."/>
            <person name="Pati A."/>
            <person name="Wagner M."/>
            <person name="Woyke T."/>
            <person name="Ollivier B."/>
            <person name="Klenk H.P."/>
            <person name="Spring S."/>
            <person name="Loy A."/>
        </authorList>
    </citation>
    <scope>NUCLEOTIDE SEQUENCE [LARGE SCALE GENOMIC DNA]</scope>
    <source>
        <strain evidence="5">ATCC 19365 / DSM 765 / NCIMB 8382 / VKM B-1628</strain>
    </source>
</reference>
<protein>
    <submittedName>
        <fullName evidence="4">Site-specific recombinase XerD</fullName>
    </submittedName>
</protein>
<dbReference type="AlphaFoldDB" id="G7WI40"/>
<dbReference type="InterPro" id="IPR010998">
    <property type="entry name" value="Integrase_recombinase_N"/>
</dbReference>
<evidence type="ECO:0000313" key="4">
    <source>
        <dbReference type="EMBL" id="AET70963.1"/>
    </source>
</evidence>
<dbReference type="InterPro" id="IPR044068">
    <property type="entry name" value="CB"/>
</dbReference>
<reference evidence="5" key="1">
    <citation type="submission" date="2011-11" db="EMBL/GenBank/DDBJ databases">
        <title>Complete sequence of Desulfosporosinus orientis DSM 765.</title>
        <authorList>
            <person name="Lucas S."/>
            <person name="Han J."/>
            <person name="Lapidus A."/>
            <person name="Cheng J.-F."/>
            <person name="Goodwin L."/>
            <person name="Pitluck S."/>
            <person name="Peters L."/>
            <person name="Ovchinnikova G."/>
            <person name="Teshima H."/>
            <person name="Detter J.C."/>
            <person name="Han C."/>
            <person name="Tapia R."/>
            <person name="Land M."/>
            <person name="Hauser L."/>
            <person name="Kyrpides N."/>
            <person name="Ivanova N."/>
            <person name="Pagani I."/>
            <person name="Pester M."/>
            <person name="Spring S."/>
            <person name="Ollivier B."/>
            <person name="Rattei T."/>
            <person name="Klenk H.-P."/>
            <person name="Wagner M."/>
            <person name="Loy A."/>
            <person name="Woyke T."/>
        </authorList>
    </citation>
    <scope>NUCLEOTIDE SEQUENCE [LARGE SCALE GENOMIC DNA]</scope>
    <source>
        <strain evidence="5">ATCC 19365 / DSM 765 / NCIMB 8382 / VKM B-1628</strain>
    </source>
</reference>
<dbReference type="InterPro" id="IPR011010">
    <property type="entry name" value="DNA_brk_join_enz"/>
</dbReference>
<accession>G7WI40</accession>
<evidence type="ECO:0000259" key="3">
    <source>
        <dbReference type="PROSITE" id="PS51900"/>
    </source>
</evidence>
<organism evidence="4 5">
    <name type="scientific">Desulfosporosinus orientis (strain ATCC 19365 / DSM 765 / NCIMB 8382 / VKM B-1628 / Singapore I)</name>
    <name type="common">Desulfotomaculum orientis</name>
    <dbReference type="NCBI Taxonomy" id="768706"/>
    <lineage>
        <taxon>Bacteria</taxon>
        <taxon>Bacillati</taxon>
        <taxon>Bacillota</taxon>
        <taxon>Clostridia</taxon>
        <taxon>Eubacteriales</taxon>
        <taxon>Desulfitobacteriaceae</taxon>
        <taxon>Desulfosporosinus</taxon>
    </lineage>
</organism>
<evidence type="ECO:0000256" key="1">
    <source>
        <dbReference type="ARBA" id="ARBA00023125"/>
    </source>
</evidence>
<dbReference type="Gene3D" id="1.10.150.130">
    <property type="match status" value="1"/>
</dbReference>
<proteinExistence type="predicted"/>
<dbReference type="STRING" id="768706.Desor_5591"/>